<proteinExistence type="predicted"/>
<name>A0A0N1PIN2_PAPMA</name>
<dbReference type="EMBL" id="LADJ01019829">
    <property type="protein sequence ID" value="KPJ21070.1"/>
    <property type="molecule type" value="Genomic_DNA"/>
</dbReference>
<dbReference type="AlphaFoldDB" id="A0A0N1PIN2"/>
<reference evidence="1 2" key="1">
    <citation type="journal article" date="2015" name="Nat. Commun.">
        <title>Outbred genome sequencing and CRISPR/Cas9 gene editing in butterflies.</title>
        <authorList>
            <person name="Li X."/>
            <person name="Fan D."/>
            <person name="Zhang W."/>
            <person name="Liu G."/>
            <person name="Zhang L."/>
            <person name="Zhao L."/>
            <person name="Fang X."/>
            <person name="Chen L."/>
            <person name="Dong Y."/>
            <person name="Chen Y."/>
            <person name="Ding Y."/>
            <person name="Zhao R."/>
            <person name="Feng M."/>
            <person name="Zhu Y."/>
            <person name="Feng Y."/>
            <person name="Jiang X."/>
            <person name="Zhu D."/>
            <person name="Xiang H."/>
            <person name="Feng X."/>
            <person name="Li S."/>
            <person name="Wang J."/>
            <person name="Zhang G."/>
            <person name="Kronforst M.R."/>
            <person name="Wang W."/>
        </authorList>
    </citation>
    <scope>NUCLEOTIDE SEQUENCE [LARGE SCALE GENOMIC DNA]</scope>
    <source>
        <strain evidence="1">Ya'a_city_454_Pm</strain>
        <tissue evidence="1">Whole body</tissue>
    </source>
</reference>
<dbReference type="Proteomes" id="UP000053240">
    <property type="component" value="Unassembled WGS sequence"/>
</dbReference>
<evidence type="ECO:0000313" key="1">
    <source>
        <dbReference type="EMBL" id="KPJ21070.1"/>
    </source>
</evidence>
<keyword evidence="2" id="KW-1185">Reference proteome</keyword>
<dbReference type="InParanoid" id="A0A0N1PIN2"/>
<accession>A0A0N1PIN2</accession>
<gene>
    <name evidence="1" type="ORF">RR48_00372</name>
</gene>
<sequence length="66" mass="7793">MRSDDARWTKRVTLWSGPGRGKRKRGRPKARWTDDIVKIAGKAWMRTAADRDKWRNMEEAYTQQGT</sequence>
<organism evidence="1 2">
    <name type="scientific">Papilio machaon</name>
    <name type="common">Old World swallowtail butterfly</name>
    <dbReference type="NCBI Taxonomy" id="76193"/>
    <lineage>
        <taxon>Eukaryota</taxon>
        <taxon>Metazoa</taxon>
        <taxon>Ecdysozoa</taxon>
        <taxon>Arthropoda</taxon>
        <taxon>Hexapoda</taxon>
        <taxon>Insecta</taxon>
        <taxon>Pterygota</taxon>
        <taxon>Neoptera</taxon>
        <taxon>Endopterygota</taxon>
        <taxon>Lepidoptera</taxon>
        <taxon>Glossata</taxon>
        <taxon>Ditrysia</taxon>
        <taxon>Papilionoidea</taxon>
        <taxon>Papilionidae</taxon>
        <taxon>Papilioninae</taxon>
        <taxon>Papilio</taxon>
    </lineage>
</organism>
<protein>
    <submittedName>
        <fullName evidence="1">Uncharacterized protein</fullName>
    </submittedName>
</protein>
<comment type="caution">
    <text evidence="1">The sequence shown here is derived from an EMBL/GenBank/DDBJ whole genome shotgun (WGS) entry which is preliminary data.</text>
</comment>
<evidence type="ECO:0000313" key="2">
    <source>
        <dbReference type="Proteomes" id="UP000053240"/>
    </source>
</evidence>